<evidence type="ECO:0000313" key="3">
    <source>
        <dbReference type="Proteomes" id="UP000235388"/>
    </source>
</evidence>
<comment type="caution">
    <text evidence="2">The sequence shown here is derived from an EMBL/GenBank/DDBJ whole genome shotgun (WGS) entry which is preliminary data.</text>
</comment>
<dbReference type="EMBL" id="PGCJ01001011">
    <property type="protein sequence ID" value="PLW11640.1"/>
    <property type="molecule type" value="Genomic_DNA"/>
</dbReference>
<sequence>MPSNGTHWTSDDELPTTEDSSAAVVVTTPGNVTNWTTDNELSTAEEGFPDEMPTTVEGEPDVLSTTKEGTVEAHFKLSSTKAGTKTESSQDAELTITEAARAKLAP</sequence>
<protein>
    <submittedName>
        <fullName evidence="2">Uncharacterized protein</fullName>
    </submittedName>
</protein>
<evidence type="ECO:0000313" key="2">
    <source>
        <dbReference type="EMBL" id="PLW11640.1"/>
    </source>
</evidence>
<organism evidence="2 3">
    <name type="scientific">Puccinia coronata f. sp. avenae</name>
    <dbReference type="NCBI Taxonomy" id="200324"/>
    <lineage>
        <taxon>Eukaryota</taxon>
        <taxon>Fungi</taxon>
        <taxon>Dikarya</taxon>
        <taxon>Basidiomycota</taxon>
        <taxon>Pucciniomycotina</taxon>
        <taxon>Pucciniomycetes</taxon>
        <taxon>Pucciniales</taxon>
        <taxon>Pucciniaceae</taxon>
        <taxon>Puccinia</taxon>
    </lineage>
</organism>
<reference evidence="2 3" key="1">
    <citation type="submission" date="2017-11" db="EMBL/GenBank/DDBJ databases">
        <title>De novo assembly and phasing of dikaryotic genomes from two isolates of Puccinia coronata f. sp. avenae, the causal agent of oat crown rust.</title>
        <authorList>
            <person name="Miller M.E."/>
            <person name="Zhang Y."/>
            <person name="Omidvar V."/>
            <person name="Sperschneider J."/>
            <person name="Schwessinger B."/>
            <person name="Raley C."/>
            <person name="Palmer J.M."/>
            <person name="Garnica D."/>
            <person name="Upadhyaya N."/>
            <person name="Rathjen J."/>
            <person name="Taylor J.M."/>
            <person name="Park R.F."/>
            <person name="Dodds P.N."/>
            <person name="Hirsch C.D."/>
            <person name="Kianian S.F."/>
            <person name="Figueroa M."/>
        </authorList>
    </citation>
    <scope>NUCLEOTIDE SEQUENCE [LARGE SCALE GENOMIC DNA]</scope>
    <source>
        <strain evidence="2">12NC29</strain>
    </source>
</reference>
<dbReference type="AlphaFoldDB" id="A0A2N5SEH1"/>
<name>A0A2N5SEH1_9BASI</name>
<gene>
    <name evidence="2" type="ORF">PCANC_21642</name>
</gene>
<feature type="compositionally biased region" description="Polar residues" evidence="1">
    <location>
        <begin position="28"/>
        <end position="42"/>
    </location>
</feature>
<keyword evidence="3" id="KW-1185">Reference proteome</keyword>
<evidence type="ECO:0000256" key="1">
    <source>
        <dbReference type="SAM" id="MobiDB-lite"/>
    </source>
</evidence>
<accession>A0A2N5SEH1</accession>
<dbReference type="Proteomes" id="UP000235388">
    <property type="component" value="Unassembled WGS sequence"/>
</dbReference>
<feature type="region of interest" description="Disordered" evidence="1">
    <location>
        <begin position="1"/>
        <end position="56"/>
    </location>
</feature>
<proteinExistence type="predicted"/>